<dbReference type="InterPro" id="IPR000277">
    <property type="entry name" value="Cys/Met-Metab_PyrdxlP-dep_enz"/>
</dbReference>
<dbReference type="InterPro" id="IPR015424">
    <property type="entry name" value="PyrdxlP-dep_Trfase"/>
</dbReference>
<evidence type="ECO:0008006" key="8">
    <source>
        <dbReference type="Google" id="ProtNLM"/>
    </source>
</evidence>
<protein>
    <recommendedName>
        <fullName evidence="8">Cystathionine gamma-synthase</fullName>
    </recommendedName>
</protein>
<evidence type="ECO:0000256" key="3">
    <source>
        <dbReference type="ARBA" id="ARBA00023239"/>
    </source>
</evidence>
<dbReference type="PANTHER" id="PTHR11808:SF50">
    <property type="entry name" value="CYSTATHIONINE BETA-LYASE"/>
    <property type="match status" value="1"/>
</dbReference>
<dbReference type="Proteomes" id="UP000051124">
    <property type="component" value="Unassembled WGS sequence"/>
</dbReference>
<evidence type="ECO:0000313" key="6">
    <source>
        <dbReference type="EMBL" id="KPJ49499.1"/>
    </source>
</evidence>
<dbReference type="FunFam" id="3.40.640.10:FF:000046">
    <property type="entry name" value="Cystathionine gamma-lyase"/>
    <property type="match status" value="1"/>
</dbReference>
<dbReference type="SUPFAM" id="SSF53383">
    <property type="entry name" value="PLP-dependent transferases"/>
    <property type="match status" value="1"/>
</dbReference>
<name>A0A0S7WH90_UNCT6</name>
<comment type="caution">
    <text evidence="6">The sequence shown here is derived from an EMBL/GenBank/DDBJ whole genome shotgun (WGS) entry which is preliminary data.</text>
</comment>
<comment type="similarity">
    <text evidence="5">Belongs to the trans-sulfuration enzymes family.</text>
</comment>
<dbReference type="PIRSF" id="PIRSF001434">
    <property type="entry name" value="CGS"/>
    <property type="match status" value="1"/>
</dbReference>
<dbReference type="InterPro" id="IPR015422">
    <property type="entry name" value="PyrdxlP-dep_Trfase_small"/>
</dbReference>
<dbReference type="Gene3D" id="3.40.640.10">
    <property type="entry name" value="Type I PLP-dependent aspartate aminotransferase-like (Major domain)"/>
    <property type="match status" value="1"/>
</dbReference>
<dbReference type="AlphaFoldDB" id="A0A0S7WH90"/>
<feature type="modified residue" description="N6-(pyridoxal phosphate)lysine" evidence="4">
    <location>
        <position position="178"/>
    </location>
</feature>
<evidence type="ECO:0000256" key="2">
    <source>
        <dbReference type="ARBA" id="ARBA00022898"/>
    </source>
</evidence>
<dbReference type="Pfam" id="PF01053">
    <property type="entry name" value="Cys_Met_Meta_PP"/>
    <property type="match status" value="1"/>
</dbReference>
<sequence length="368" mass="40333">MHRSAVFQFESLPDLTAAIAEGDYVYSRWANPTVRAVEETVMELEEAEDALAFSSGMAAIATLLLTTLRKGDRLIVLRDVYGGTFEFIRDLLPRWGIEPIWIGLQDGQNLTRLLQKEHRLVYIESPTNPLLRVFPIEETANASHGAGALLVVDNTFATPVNQRPIALGADVVVHSASKFLGGHNDLIGGFAAGKKDFMNEMSKMRTLLGGVMDPHAAFLCWRGLKTLTLRLRTQSNNAAGIARHLDSQPYVRRVWYPGLQSHPDFELARRQMSGFGAVVTFELDTDVQGVQRFLKSLRTIKVAPSLGGCDSLITHPASTSHVGLSRSERELMGIGDGLVRLSTGLEDLQILIGDLDGGLKCIENLSGK</sequence>
<evidence type="ECO:0000256" key="4">
    <source>
        <dbReference type="PIRSR" id="PIRSR001434-2"/>
    </source>
</evidence>
<dbReference type="GO" id="GO:0019346">
    <property type="term" value="P:transsulfuration"/>
    <property type="evidence" value="ECO:0007669"/>
    <property type="project" value="InterPro"/>
</dbReference>
<gene>
    <name evidence="6" type="ORF">AMJ40_05385</name>
</gene>
<dbReference type="PANTHER" id="PTHR11808">
    <property type="entry name" value="TRANS-SULFURATION ENZYME FAMILY MEMBER"/>
    <property type="match status" value="1"/>
</dbReference>
<keyword evidence="3" id="KW-0456">Lyase</keyword>
<evidence type="ECO:0000256" key="5">
    <source>
        <dbReference type="RuleBase" id="RU362118"/>
    </source>
</evidence>
<evidence type="ECO:0000313" key="7">
    <source>
        <dbReference type="Proteomes" id="UP000051124"/>
    </source>
</evidence>
<dbReference type="GO" id="GO:0047804">
    <property type="term" value="F:cysteine-S-conjugate beta-lyase activity"/>
    <property type="evidence" value="ECO:0007669"/>
    <property type="project" value="UniProtKB-ARBA"/>
</dbReference>
<proteinExistence type="inferred from homology"/>
<dbReference type="GO" id="GO:0030170">
    <property type="term" value="F:pyridoxal phosphate binding"/>
    <property type="evidence" value="ECO:0007669"/>
    <property type="project" value="InterPro"/>
</dbReference>
<reference evidence="6 7" key="1">
    <citation type="journal article" date="2015" name="Microbiome">
        <title>Genomic resolution of linkages in carbon, nitrogen, and sulfur cycling among widespread estuary sediment bacteria.</title>
        <authorList>
            <person name="Baker B.J."/>
            <person name="Lazar C.S."/>
            <person name="Teske A.P."/>
            <person name="Dick G.J."/>
        </authorList>
    </citation>
    <scope>NUCLEOTIDE SEQUENCE [LARGE SCALE GENOMIC DNA]</scope>
    <source>
        <strain evidence="6">DG_26</strain>
    </source>
</reference>
<dbReference type="InterPro" id="IPR015421">
    <property type="entry name" value="PyrdxlP-dep_Trfase_major"/>
</dbReference>
<accession>A0A0S7WH90</accession>
<dbReference type="EMBL" id="LIZT01000056">
    <property type="protein sequence ID" value="KPJ49499.1"/>
    <property type="molecule type" value="Genomic_DNA"/>
</dbReference>
<dbReference type="GO" id="GO:0005737">
    <property type="term" value="C:cytoplasm"/>
    <property type="evidence" value="ECO:0007669"/>
    <property type="project" value="TreeGrafter"/>
</dbReference>
<evidence type="ECO:0000256" key="1">
    <source>
        <dbReference type="ARBA" id="ARBA00001933"/>
    </source>
</evidence>
<keyword evidence="2 4" id="KW-0663">Pyridoxal phosphate</keyword>
<comment type="cofactor">
    <cofactor evidence="1 5">
        <name>pyridoxal 5'-phosphate</name>
        <dbReference type="ChEBI" id="CHEBI:597326"/>
    </cofactor>
</comment>
<organism evidence="6 7">
    <name type="scientific">candidate division TA06 bacterium DG_26</name>
    <dbReference type="NCBI Taxonomy" id="1703771"/>
    <lineage>
        <taxon>Bacteria</taxon>
        <taxon>Bacteria division TA06</taxon>
    </lineage>
</organism>
<dbReference type="CDD" id="cd00614">
    <property type="entry name" value="CGS_like"/>
    <property type="match status" value="1"/>
</dbReference>
<dbReference type="Gene3D" id="3.90.1150.10">
    <property type="entry name" value="Aspartate Aminotransferase, domain 1"/>
    <property type="match status" value="1"/>
</dbReference>